<dbReference type="VEuPathDB" id="FungiDB:ASPWEDRAFT_175983"/>
<name>A0A1L9R7L7_ASPWE</name>
<dbReference type="InterPro" id="IPR042098">
    <property type="entry name" value="TauD-like_sf"/>
</dbReference>
<proteinExistence type="predicted"/>
<gene>
    <name evidence="3" type="ORF">ASPWEDRAFT_175983</name>
</gene>
<dbReference type="PANTHER" id="PTHR10696">
    <property type="entry name" value="GAMMA-BUTYROBETAINE HYDROXYLASE-RELATED"/>
    <property type="match status" value="1"/>
</dbReference>
<dbReference type="OrthoDB" id="408743at2759"/>
<dbReference type="InterPro" id="IPR050411">
    <property type="entry name" value="AlphaKG_dependent_hydroxylases"/>
</dbReference>
<dbReference type="AlphaFoldDB" id="A0A1L9R7L7"/>
<evidence type="ECO:0000256" key="1">
    <source>
        <dbReference type="ARBA" id="ARBA00023002"/>
    </source>
</evidence>
<dbReference type="PANTHER" id="PTHR10696:SF21">
    <property type="entry name" value="TAUD_TFDA-LIKE DOMAIN-CONTAINING PROTEIN"/>
    <property type="match status" value="1"/>
</dbReference>
<protein>
    <recommendedName>
        <fullName evidence="2">TauD/TfdA-like domain-containing protein</fullName>
    </recommendedName>
</protein>
<evidence type="ECO:0000313" key="4">
    <source>
        <dbReference type="Proteomes" id="UP000184383"/>
    </source>
</evidence>
<dbReference type="Gene3D" id="3.60.130.10">
    <property type="entry name" value="Clavaminate synthase-like"/>
    <property type="match status" value="1"/>
</dbReference>
<sequence>MSTGFEPFSVPGAQIVHGNEFPYGLRVKSTNKDIPIEDSVNAITSLSESGQLSQLLQKHGAVVISGIGHPSADSFAKLINAAEKGRGSYPFVQIGLAGKRNVVGENVWTANEGPPDRRFYQHNEYSRYTRFPANIHFYCEKRADEGGATPIAHSALVFGKVQEAVPELVENIRQRGLAMKMAFRSPGNEGKGNEFNWAGEYSFGQEFQPDDDLATRKAKVEVQVRKLTEHFKWDEDDSLELTQFIPGIRRAPDSGRPVWFNGLVGRFGMTRDIGALDPPYIGRDGMTYLPCDYGDGTTIPREYLERLEEVISKLEVHLTLDEGDILLVDNFQASHGRMPWKGDRRILVSMWDGQTPIQAF</sequence>
<dbReference type="STRING" id="1073089.A0A1L9R7L7"/>
<organism evidence="3 4">
    <name type="scientific">Aspergillus wentii DTO 134E9</name>
    <dbReference type="NCBI Taxonomy" id="1073089"/>
    <lineage>
        <taxon>Eukaryota</taxon>
        <taxon>Fungi</taxon>
        <taxon>Dikarya</taxon>
        <taxon>Ascomycota</taxon>
        <taxon>Pezizomycotina</taxon>
        <taxon>Eurotiomycetes</taxon>
        <taxon>Eurotiomycetidae</taxon>
        <taxon>Eurotiales</taxon>
        <taxon>Aspergillaceae</taxon>
        <taxon>Aspergillus</taxon>
        <taxon>Aspergillus subgen. Cremei</taxon>
    </lineage>
</organism>
<evidence type="ECO:0000259" key="2">
    <source>
        <dbReference type="Pfam" id="PF02668"/>
    </source>
</evidence>
<evidence type="ECO:0000313" key="3">
    <source>
        <dbReference type="EMBL" id="OJJ30878.1"/>
    </source>
</evidence>
<dbReference type="Pfam" id="PF02668">
    <property type="entry name" value="TauD"/>
    <property type="match status" value="1"/>
</dbReference>
<keyword evidence="1" id="KW-0560">Oxidoreductase</keyword>
<dbReference type="GeneID" id="63747289"/>
<dbReference type="GO" id="GO:0016491">
    <property type="term" value="F:oxidoreductase activity"/>
    <property type="evidence" value="ECO:0007669"/>
    <property type="project" value="UniProtKB-KW"/>
</dbReference>
<dbReference type="RefSeq" id="XP_040684555.1">
    <property type="nucleotide sequence ID" value="XM_040831441.1"/>
</dbReference>
<dbReference type="Proteomes" id="UP000184383">
    <property type="component" value="Unassembled WGS sequence"/>
</dbReference>
<keyword evidence="4" id="KW-1185">Reference proteome</keyword>
<dbReference type="SUPFAM" id="SSF51197">
    <property type="entry name" value="Clavaminate synthase-like"/>
    <property type="match status" value="1"/>
</dbReference>
<accession>A0A1L9R7L7</accession>
<feature type="domain" description="TauD/TfdA-like" evidence="2">
    <location>
        <begin position="46"/>
        <end position="351"/>
    </location>
</feature>
<reference evidence="4" key="1">
    <citation type="journal article" date="2017" name="Genome Biol.">
        <title>Comparative genomics reveals high biological diversity and specific adaptations in the industrially and medically important fungal genus Aspergillus.</title>
        <authorList>
            <person name="de Vries R.P."/>
            <person name="Riley R."/>
            <person name="Wiebenga A."/>
            <person name="Aguilar-Osorio G."/>
            <person name="Amillis S."/>
            <person name="Uchima C.A."/>
            <person name="Anderluh G."/>
            <person name="Asadollahi M."/>
            <person name="Askin M."/>
            <person name="Barry K."/>
            <person name="Battaglia E."/>
            <person name="Bayram O."/>
            <person name="Benocci T."/>
            <person name="Braus-Stromeyer S.A."/>
            <person name="Caldana C."/>
            <person name="Canovas D."/>
            <person name="Cerqueira G.C."/>
            <person name="Chen F."/>
            <person name="Chen W."/>
            <person name="Choi C."/>
            <person name="Clum A."/>
            <person name="Dos Santos R.A."/>
            <person name="Damasio A.R."/>
            <person name="Diallinas G."/>
            <person name="Emri T."/>
            <person name="Fekete E."/>
            <person name="Flipphi M."/>
            <person name="Freyberg S."/>
            <person name="Gallo A."/>
            <person name="Gournas C."/>
            <person name="Habgood R."/>
            <person name="Hainaut M."/>
            <person name="Harispe M.L."/>
            <person name="Henrissat B."/>
            <person name="Hilden K.S."/>
            <person name="Hope R."/>
            <person name="Hossain A."/>
            <person name="Karabika E."/>
            <person name="Karaffa L."/>
            <person name="Karanyi Z."/>
            <person name="Krasevec N."/>
            <person name="Kuo A."/>
            <person name="Kusch H."/>
            <person name="LaButti K."/>
            <person name="Lagendijk E.L."/>
            <person name="Lapidus A."/>
            <person name="Levasseur A."/>
            <person name="Lindquist E."/>
            <person name="Lipzen A."/>
            <person name="Logrieco A.F."/>
            <person name="MacCabe A."/>
            <person name="Maekelae M.R."/>
            <person name="Malavazi I."/>
            <person name="Melin P."/>
            <person name="Meyer V."/>
            <person name="Mielnichuk N."/>
            <person name="Miskei M."/>
            <person name="Molnar A.P."/>
            <person name="Mule G."/>
            <person name="Ngan C.Y."/>
            <person name="Orejas M."/>
            <person name="Orosz E."/>
            <person name="Ouedraogo J.P."/>
            <person name="Overkamp K.M."/>
            <person name="Park H.-S."/>
            <person name="Perrone G."/>
            <person name="Piumi F."/>
            <person name="Punt P.J."/>
            <person name="Ram A.F."/>
            <person name="Ramon A."/>
            <person name="Rauscher S."/>
            <person name="Record E."/>
            <person name="Riano-Pachon D.M."/>
            <person name="Robert V."/>
            <person name="Roehrig J."/>
            <person name="Ruller R."/>
            <person name="Salamov A."/>
            <person name="Salih N.S."/>
            <person name="Samson R.A."/>
            <person name="Sandor E."/>
            <person name="Sanguinetti M."/>
            <person name="Schuetze T."/>
            <person name="Sepcic K."/>
            <person name="Shelest E."/>
            <person name="Sherlock G."/>
            <person name="Sophianopoulou V."/>
            <person name="Squina F.M."/>
            <person name="Sun H."/>
            <person name="Susca A."/>
            <person name="Todd R.B."/>
            <person name="Tsang A."/>
            <person name="Unkles S.E."/>
            <person name="van de Wiele N."/>
            <person name="van Rossen-Uffink D."/>
            <person name="Oliveira J.V."/>
            <person name="Vesth T.C."/>
            <person name="Visser J."/>
            <person name="Yu J.-H."/>
            <person name="Zhou M."/>
            <person name="Andersen M.R."/>
            <person name="Archer D.B."/>
            <person name="Baker S.E."/>
            <person name="Benoit I."/>
            <person name="Brakhage A.A."/>
            <person name="Braus G.H."/>
            <person name="Fischer R."/>
            <person name="Frisvad J.C."/>
            <person name="Goldman G.H."/>
            <person name="Houbraken J."/>
            <person name="Oakley B."/>
            <person name="Pocsi I."/>
            <person name="Scazzocchio C."/>
            <person name="Seiboth B."/>
            <person name="vanKuyk P.A."/>
            <person name="Wortman J."/>
            <person name="Dyer P.S."/>
            <person name="Grigoriev I.V."/>
        </authorList>
    </citation>
    <scope>NUCLEOTIDE SEQUENCE [LARGE SCALE GENOMIC DNA]</scope>
    <source>
        <strain evidence="4">DTO 134E9</strain>
    </source>
</reference>
<dbReference type="InterPro" id="IPR003819">
    <property type="entry name" value="TauD/TfdA-like"/>
</dbReference>
<dbReference type="EMBL" id="KV878216">
    <property type="protein sequence ID" value="OJJ30878.1"/>
    <property type="molecule type" value="Genomic_DNA"/>
</dbReference>